<comment type="subcellular location">
    <subcellularLocation>
        <location evidence="1">Membrane</location>
        <topology evidence="1">Multi-pass membrane protein</topology>
    </subcellularLocation>
</comment>
<keyword evidence="5 6" id="KW-0472">Membrane</keyword>
<evidence type="ECO:0000256" key="1">
    <source>
        <dbReference type="ARBA" id="ARBA00004141"/>
    </source>
</evidence>
<comment type="similarity">
    <text evidence="2">Belongs to the SLC13A/DASS transporter (TC 2.A.47) family. NADC subfamily.</text>
</comment>
<keyword evidence="4 6" id="KW-1133">Transmembrane helix</keyword>
<protein>
    <submittedName>
        <fullName evidence="7">Uncharacterized protein</fullName>
    </submittedName>
</protein>
<reference evidence="7" key="1">
    <citation type="journal article" date="2010" name="Science">
        <title>Plasticity of animal genome architecture unmasked by rapid evolution of a pelagic tunicate.</title>
        <authorList>
            <person name="Denoeud F."/>
            <person name="Henriet S."/>
            <person name="Mungpakdee S."/>
            <person name="Aury J.M."/>
            <person name="Da Silva C."/>
            <person name="Brinkmann H."/>
            <person name="Mikhaleva J."/>
            <person name="Olsen L.C."/>
            <person name="Jubin C."/>
            <person name="Canestro C."/>
            <person name="Bouquet J.M."/>
            <person name="Danks G."/>
            <person name="Poulain J."/>
            <person name="Campsteijn C."/>
            <person name="Adamski M."/>
            <person name="Cross I."/>
            <person name="Yadetie F."/>
            <person name="Muffato M."/>
            <person name="Louis A."/>
            <person name="Butcher S."/>
            <person name="Tsagkogeorga G."/>
            <person name="Konrad A."/>
            <person name="Singh S."/>
            <person name="Jensen M.F."/>
            <person name="Cong E.H."/>
            <person name="Eikeseth-Otteraa H."/>
            <person name="Noel B."/>
            <person name="Anthouard V."/>
            <person name="Porcel B.M."/>
            <person name="Kachouri-Lafond R."/>
            <person name="Nishino A."/>
            <person name="Ugolini M."/>
            <person name="Chourrout P."/>
            <person name="Nishida H."/>
            <person name="Aasland R."/>
            <person name="Huzurbazar S."/>
            <person name="Westhof E."/>
            <person name="Delsuc F."/>
            <person name="Lehrach H."/>
            <person name="Reinhardt R."/>
            <person name="Weissenbach J."/>
            <person name="Roy S.W."/>
            <person name="Artiguenave F."/>
            <person name="Postlethwait J.H."/>
            <person name="Manak J.R."/>
            <person name="Thompson E.M."/>
            <person name="Jaillon O."/>
            <person name="Du Pasquier L."/>
            <person name="Boudinot P."/>
            <person name="Liberles D.A."/>
            <person name="Volff J.N."/>
            <person name="Philippe H."/>
            <person name="Lenhard B."/>
            <person name="Roest Crollius H."/>
            <person name="Wincker P."/>
            <person name="Chourrout D."/>
        </authorList>
    </citation>
    <scope>NUCLEOTIDE SEQUENCE [LARGE SCALE GENOMIC DNA]</scope>
</reference>
<feature type="transmembrane region" description="Helical" evidence="6">
    <location>
        <begin position="418"/>
        <end position="437"/>
    </location>
</feature>
<dbReference type="PANTHER" id="PTHR10283">
    <property type="entry name" value="SOLUTE CARRIER FAMILY 13 MEMBER"/>
    <property type="match status" value="1"/>
</dbReference>
<dbReference type="GO" id="GO:0015138">
    <property type="term" value="F:fumarate transmembrane transporter activity"/>
    <property type="evidence" value="ECO:0007669"/>
    <property type="project" value="TreeGrafter"/>
</dbReference>
<feature type="transmembrane region" description="Helical" evidence="6">
    <location>
        <begin position="111"/>
        <end position="128"/>
    </location>
</feature>
<dbReference type="GO" id="GO:0005886">
    <property type="term" value="C:plasma membrane"/>
    <property type="evidence" value="ECO:0007669"/>
    <property type="project" value="TreeGrafter"/>
</dbReference>
<evidence type="ECO:0000313" key="7">
    <source>
        <dbReference type="EMBL" id="CBY30559.1"/>
    </source>
</evidence>
<feature type="transmembrane region" description="Helical" evidence="6">
    <location>
        <begin position="233"/>
        <end position="259"/>
    </location>
</feature>
<feature type="transmembrane region" description="Helical" evidence="6">
    <location>
        <begin position="336"/>
        <end position="357"/>
    </location>
</feature>
<dbReference type="GO" id="GO:0071285">
    <property type="term" value="P:cellular response to lithium ion"/>
    <property type="evidence" value="ECO:0007669"/>
    <property type="project" value="TreeGrafter"/>
</dbReference>
<dbReference type="AlphaFoldDB" id="E4Y4G1"/>
<gene>
    <name evidence="7" type="ORF">GSOID_T00018431001</name>
</gene>
<dbReference type="CDD" id="cd01115">
    <property type="entry name" value="SLC13_permease"/>
    <property type="match status" value="1"/>
</dbReference>
<dbReference type="Pfam" id="PF00939">
    <property type="entry name" value="Na_sulph_symp"/>
    <property type="match status" value="1"/>
</dbReference>
<keyword evidence="3 6" id="KW-0812">Transmembrane</keyword>
<evidence type="ECO:0000256" key="3">
    <source>
        <dbReference type="ARBA" id="ARBA00022692"/>
    </source>
</evidence>
<feature type="transmembrane region" description="Helical" evidence="6">
    <location>
        <begin position="279"/>
        <end position="305"/>
    </location>
</feature>
<sequence length="587" mass="64607">MTVRDSFQKFINAGIWKFKSSLITILVPLLFLPLIVIDGENDIPTTDGSGVVYSSKNVARFGYTLIVMGIYWITECLPLPVTSVLPYVLYPLLGLRSAGSVSINYMKNTNFLLFGGLMVAISIETSELHRRLALLTLKIVGSSPRRLLLGFMLIGWFLSMWISNTAATAMTIPIAIAVIDELKKTESDAQGMENEAYDEENGKEIEETDFDEIEIKARIKPTSRSKVDNIEKAILLAIPYACSIGGTSTLTGTAPNLVLNEYWAEQYPQSPISLSYTEWMGFGVVNSICILIVMILYLNIFFIGVRCESNKEEEKSVSKMIERKYNELGKISMEELIVLITFISLVILWFFRAPGFMNGWTVLFPEPSYISDGVPAVFFGVLLFILPADRSGFWKCPQEGPASRSIHTWKSLNEKMHWGILLLIGAGFAMADGSDASGFSTWVAKILADLVGDLEKWAIVLVVTIVAALFTEICSNTAAASLFIPILGALAKELCLHPLSLLMPAVLACSLSFMLPAATPPNAIAFGSGRLRVADMIKSGAMANIIGILIVNLITASYGAYYFDFNDGDFVNWANYTACPGYNQTRI</sequence>
<evidence type="ECO:0000256" key="6">
    <source>
        <dbReference type="SAM" id="Phobius"/>
    </source>
</evidence>
<dbReference type="GO" id="GO:0015141">
    <property type="term" value="F:succinate transmembrane transporter activity"/>
    <property type="evidence" value="ECO:0007669"/>
    <property type="project" value="TreeGrafter"/>
</dbReference>
<dbReference type="GO" id="GO:0017153">
    <property type="term" value="F:sodium:dicarboxylate symporter activity"/>
    <property type="evidence" value="ECO:0007669"/>
    <property type="project" value="TreeGrafter"/>
</dbReference>
<feature type="transmembrane region" description="Helical" evidence="6">
    <location>
        <begin position="457"/>
        <end position="487"/>
    </location>
</feature>
<feature type="transmembrane region" description="Helical" evidence="6">
    <location>
        <begin position="21"/>
        <end position="37"/>
    </location>
</feature>
<dbReference type="InterPro" id="IPR001898">
    <property type="entry name" value="SLC13A/DASS"/>
</dbReference>
<dbReference type="PANTHER" id="PTHR10283:SF82">
    <property type="entry name" value="SOLUTE CARRIER FAMILY 13 MEMBER 2"/>
    <property type="match status" value="1"/>
</dbReference>
<feature type="transmembrane region" description="Helical" evidence="6">
    <location>
        <begin position="539"/>
        <end position="563"/>
    </location>
</feature>
<proteinExistence type="inferred from homology"/>
<accession>E4Y4G1</accession>
<feature type="transmembrane region" description="Helical" evidence="6">
    <location>
        <begin position="61"/>
        <end position="90"/>
    </location>
</feature>
<dbReference type="EMBL" id="FN654278">
    <property type="protein sequence ID" value="CBY30559.1"/>
    <property type="molecule type" value="Genomic_DNA"/>
</dbReference>
<dbReference type="Proteomes" id="UP000011014">
    <property type="component" value="Unassembled WGS sequence"/>
</dbReference>
<feature type="transmembrane region" description="Helical" evidence="6">
    <location>
        <begin position="369"/>
        <end position="388"/>
    </location>
</feature>
<organism evidence="7">
    <name type="scientific">Oikopleura dioica</name>
    <name type="common">Tunicate</name>
    <dbReference type="NCBI Taxonomy" id="34765"/>
    <lineage>
        <taxon>Eukaryota</taxon>
        <taxon>Metazoa</taxon>
        <taxon>Chordata</taxon>
        <taxon>Tunicata</taxon>
        <taxon>Appendicularia</taxon>
        <taxon>Copelata</taxon>
        <taxon>Oikopleuridae</taxon>
        <taxon>Oikopleura</taxon>
    </lineage>
</organism>
<evidence type="ECO:0000256" key="2">
    <source>
        <dbReference type="ARBA" id="ARBA00006772"/>
    </source>
</evidence>
<feature type="transmembrane region" description="Helical" evidence="6">
    <location>
        <begin position="499"/>
        <end position="519"/>
    </location>
</feature>
<evidence type="ECO:0000256" key="4">
    <source>
        <dbReference type="ARBA" id="ARBA00022989"/>
    </source>
</evidence>
<evidence type="ECO:0000256" key="5">
    <source>
        <dbReference type="ARBA" id="ARBA00023136"/>
    </source>
</evidence>
<feature type="transmembrane region" description="Helical" evidence="6">
    <location>
        <begin position="148"/>
        <end position="179"/>
    </location>
</feature>
<dbReference type="GO" id="GO:0015139">
    <property type="term" value="F:alpha-ketoglutarate transmembrane transporter activity"/>
    <property type="evidence" value="ECO:0007669"/>
    <property type="project" value="TreeGrafter"/>
</dbReference>
<name>E4Y4G1_OIKDI</name>